<name>A0A1G2H5L2_9BACT</name>
<accession>A0A1G2H5L2</accession>
<evidence type="ECO:0000313" key="1">
    <source>
        <dbReference type="EMBL" id="OGZ57228.1"/>
    </source>
</evidence>
<organism evidence="1 2">
    <name type="scientific">Candidatus Spechtbacteria bacterium RIFCSPHIGHO2_01_FULL_43_30</name>
    <dbReference type="NCBI Taxonomy" id="1802158"/>
    <lineage>
        <taxon>Bacteria</taxon>
        <taxon>Candidatus Spechtiibacteriota</taxon>
    </lineage>
</organism>
<dbReference type="STRING" id="1802158.A2827_02085"/>
<dbReference type="Proteomes" id="UP000177932">
    <property type="component" value="Unassembled WGS sequence"/>
</dbReference>
<protein>
    <recommendedName>
        <fullName evidence="3">DUF1287 domain-containing protein</fullName>
    </recommendedName>
</protein>
<dbReference type="EMBL" id="MHOD01000034">
    <property type="protein sequence ID" value="OGZ57228.1"/>
    <property type="molecule type" value="Genomic_DNA"/>
</dbReference>
<evidence type="ECO:0000313" key="2">
    <source>
        <dbReference type="Proteomes" id="UP000177932"/>
    </source>
</evidence>
<comment type="caution">
    <text evidence="1">The sequence shown here is derived from an EMBL/GenBank/DDBJ whole genome shotgun (WGS) entry which is preliminary data.</text>
</comment>
<reference evidence="1 2" key="1">
    <citation type="journal article" date="2016" name="Nat. Commun.">
        <title>Thousands of microbial genomes shed light on interconnected biogeochemical processes in an aquifer system.</title>
        <authorList>
            <person name="Anantharaman K."/>
            <person name="Brown C.T."/>
            <person name="Hug L.A."/>
            <person name="Sharon I."/>
            <person name="Castelle C.J."/>
            <person name="Probst A.J."/>
            <person name="Thomas B.C."/>
            <person name="Singh A."/>
            <person name="Wilkins M.J."/>
            <person name="Karaoz U."/>
            <person name="Brodie E.L."/>
            <person name="Williams K.H."/>
            <person name="Hubbard S.S."/>
            <person name="Banfield J.F."/>
        </authorList>
    </citation>
    <scope>NUCLEOTIDE SEQUENCE [LARGE SCALE GENOMIC DNA]</scope>
</reference>
<evidence type="ECO:0008006" key="3">
    <source>
        <dbReference type="Google" id="ProtNLM"/>
    </source>
</evidence>
<sequence>MKKYELPKSCADVIENYLKLKAADNKYVRCPYFRNPKSGKERWGLAAYSGKGSPAEIEEELTIIEKLEDKDFSAMSEYAIREVMKKRKLGIECSGFIARVMDAWTRTVYKKPVYHLIKFRGGGLSWVFSKMRPYTHIDIETLADKRNSREISDIHEIMPGDLLRFSGNVDHAVIVTGVQREDSGKINFLNYAQSVLEDADAREGIKVGGIDFINPGENDLLSQKWSEDPDTGHSINEKGSPRIYRLFIFESPLVKND</sequence>
<gene>
    <name evidence="1" type="ORF">A2827_02085</name>
</gene>
<dbReference type="AlphaFoldDB" id="A0A1G2H5L2"/>
<proteinExistence type="predicted"/>